<dbReference type="AlphaFoldDB" id="A0A383EZE0"/>
<organism evidence="1">
    <name type="scientific">marine metagenome</name>
    <dbReference type="NCBI Taxonomy" id="408172"/>
    <lineage>
        <taxon>unclassified sequences</taxon>
        <taxon>metagenomes</taxon>
        <taxon>ecological metagenomes</taxon>
    </lineage>
</organism>
<proteinExistence type="predicted"/>
<feature type="non-terminal residue" evidence="1">
    <location>
        <position position="104"/>
    </location>
</feature>
<accession>A0A383EZE0</accession>
<evidence type="ECO:0000313" key="1">
    <source>
        <dbReference type="EMBL" id="SVE61813.1"/>
    </source>
</evidence>
<dbReference type="EMBL" id="UINC01229902">
    <property type="protein sequence ID" value="SVE61813.1"/>
    <property type="molecule type" value="Genomic_DNA"/>
</dbReference>
<reference evidence="1" key="1">
    <citation type="submission" date="2018-05" db="EMBL/GenBank/DDBJ databases">
        <authorList>
            <person name="Lanie J.A."/>
            <person name="Ng W.-L."/>
            <person name="Kazmierczak K.M."/>
            <person name="Andrzejewski T.M."/>
            <person name="Davidsen T.M."/>
            <person name="Wayne K.J."/>
            <person name="Tettelin H."/>
            <person name="Glass J.I."/>
            <person name="Rusch D."/>
            <person name="Podicherti R."/>
            <person name="Tsui H.-C.T."/>
            <person name="Winkler M.E."/>
        </authorList>
    </citation>
    <scope>NUCLEOTIDE SEQUENCE</scope>
</reference>
<dbReference type="Pfam" id="PF06082">
    <property type="entry name" value="YjbH"/>
    <property type="match status" value="1"/>
</dbReference>
<sequence length="104" mass="11635">MSSFSKVYALCIFFSQQLSASIDDYLPQDVGPTSTRYGGIGLIEIPTARFVKEGNLRLGITSSWPYEVTALTAAPFEWMEATYRYTEIKNQLYSNIPSFSGNQS</sequence>
<protein>
    <submittedName>
        <fullName evidence="1">Uncharacterized protein</fullName>
    </submittedName>
</protein>
<dbReference type="InterPro" id="IPR010344">
    <property type="entry name" value="YbjH"/>
</dbReference>
<gene>
    <name evidence="1" type="ORF">METZ01_LOCUS514667</name>
</gene>
<name>A0A383EZE0_9ZZZZ</name>